<dbReference type="GO" id="GO:1901515">
    <property type="term" value="F:poly-beta-1,6-N-acetyl-D-glucosamine transmembrane transporter activity"/>
    <property type="evidence" value="ECO:0007669"/>
    <property type="project" value="InterPro"/>
</dbReference>
<dbReference type="OrthoDB" id="5405060at2"/>
<dbReference type="Gene3D" id="1.25.40.10">
    <property type="entry name" value="Tetratricopeptide repeat domain"/>
    <property type="match status" value="2"/>
</dbReference>
<protein>
    <submittedName>
        <fullName evidence="4">Poly-beta-1,6 N-acetyl-D-glucosamine export porin PgaA</fullName>
    </submittedName>
</protein>
<evidence type="ECO:0000256" key="1">
    <source>
        <dbReference type="SAM" id="Coils"/>
    </source>
</evidence>
<evidence type="ECO:0000313" key="5">
    <source>
        <dbReference type="Proteomes" id="UP000078435"/>
    </source>
</evidence>
<feature type="signal peptide" evidence="2">
    <location>
        <begin position="1"/>
        <end position="20"/>
    </location>
</feature>
<evidence type="ECO:0000313" key="4">
    <source>
        <dbReference type="EMBL" id="KXU80080.1"/>
    </source>
</evidence>
<organism evidence="4 5">
    <name type="scientific">Aeromonas enteropelogenes</name>
    <name type="common">Aeromonas trota</name>
    <dbReference type="NCBI Taxonomy" id="29489"/>
    <lineage>
        <taxon>Bacteria</taxon>
        <taxon>Pseudomonadati</taxon>
        <taxon>Pseudomonadota</taxon>
        <taxon>Gammaproteobacteria</taxon>
        <taxon>Aeromonadales</taxon>
        <taxon>Aeromonadaceae</taxon>
        <taxon>Aeromonas</taxon>
    </lineage>
</organism>
<evidence type="ECO:0000259" key="3">
    <source>
        <dbReference type="Pfam" id="PF21197"/>
    </source>
</evidence>
<reference evidence="4 5" key="1">
    <citation type="submission" date="2016-02" db="EMBL/GenBank/DDBJ databases">
        <title>Draft genome sequence of Aeromonas trota strain 1999lcr isolated from cerebrospinal fluid (CSF).</title>
        <authorList>
            <person name="Dallagassa C.B."/>
            <person name="Prediger K.C."/>
            <person name="Weiss V.A."/>
            <person name="Assis F.E."/>
            <person name="Baura V."/>
            <person name="Cruz L.M."/>
            <person name="Souza E.M."/>
            <person name="Pedrosa F.O."/>
            <person name="Fadel-Picheth C.M."/>
        </authorList>
    </citation>
    <scope>NUCLEOTIDE SEQUENCE [LARGE SCALE GENOMIC DNA]</scope>
    <source>
        <strain evidence="4 5">1999lcr</strain>
    </source>
</reference>
<proteinExistence type="predicted"/>
<sequence length="797" mass="90822">MCRMNSYFWLLALCPLLACANEVDRQREAWVLEARAGDLESAAKGLDALYRQSGDRKVLDDLIAVQLWRGDRKGALAACAPCDFKPIANSTLEGVARAARDEGRYFEAISYYRILQRRDPVNPDGWLGLLLTASDQGNHELARQVADQYEARFGRNRAILDARIYAARQQDDAMGELLARQQWLELEPDNPDQVLALYRVAVSLGAGPAAADLMVRHPALFKPVDRLWLDYYQATNLLRHSTQGGDPAQIRRSLTQALRLQEGLVVRAPPDHVLHISARRDRVVTLVALGEFERAERESAILQGEGPLPDYLQEARADALAGLGRTAEASALYERLATPARGKDRELLEKRFYTYTDAEHYDAAQALLDGWQEPLTRWDFTGNQRMANDDYEKLLQLQTLLQAWRGQAEEAEARLARLLATAPANPWLWLQMGDIRRWRGHPDGAEQAYREAIRWLPPTQQVQAAPGRLHARLDRGEWQQTPQAVRALGNLTRDRRELQQRLALEQAPMLTTELTHGRNEGGSVQASREWYYEARVYSGRSDAGHRLFAHHQGSFGDYEEQGERAAYTGVGAELSFYPLLLTLEGGTGSELNRKGYLWSRLDWRLDDQWQLGAAVNLNSADTPLRALARGHYADQYLLDLGWRQDETREGGLRLERMDIDDGNRRLTASGWLRQDLWRRDRWWFDGTLRAATSRNEEVDADYFNPLSDRNLELELAARYRLPLDGRRSLLQSLTMSGNHYWQEGYGSDQGWQLSYRHDWVLSPALSLGYGLGRRMAIYDGHPESGNFVFAHLQWSFM</sequence>
<dbReference type="EMBL" id="JMGO02000005">
    <property type="protein sequence ID" value="KXU80080.1"/>
    <property type="molecule type" value="Genomic_DNA"/>
</dbReference>
<feature type="coiled-coil region" evidence="1">
    <location>
        <begin position="394"/>
        <end position="421"/>
    </location>
</feature>
<dbReference type="NCBIfam" id="TIGR03939">
    <property type="entry name" value="PGA_TPR_OMP"/>
    <property type="match status" value="1"/>
</dbReference>
<evidence type="ECO:0000256" key="2">
    <source>
        <dbReference type="SAM" id="SignalP"/>
    </source>
</evidence>
<dbReference type="Proteomes" id="UP000078435">
    <property type="component" value="Unassembled WGS sequence"/>
</dbReference>
<accession>A0A175VHS3</accession>
<dbReference type="InterPro" id="IPR049003">
    <property type="entry name" value="PgaA_barrel"/>
</dbReference>
<keyword evidence="2" id="KW-0732">Signal</keyword>
<gene>
    <name evidence="4" type="ORF">LCR_15950</name>
</gene>
<dbReference type="Pfam" id="PF14559">
    <property type="entry name" value="TPR_19"/>
    <property type="match status" value="1"/>
</dbReference>
<name>A0A175VHS3_AEREN</name>
<dbReference type="SUPFAM" id="SSF48452">
    <property type="entry name" value="TPR-like"/>
    <property type="match status" value="1"/>
</dbReference>
<keyword evidence="1" id="KW-0175">Coiled coil</keyword>
<dbReference type="Pfam" id="PF21197">
    <property type="entry name" value="PgaA_barrel"/>
    <property type="match status" value="1"/>
</dbReference>
<dbReference type="InterPro" id="IPR023870">
    <property type="entry name" value="PGA_export_porin_PgaA"/>
</dbReference>
<feature type="domain" description="PgaA membrane beta barrel" evidence="3">
    <location>
        <begin position="513"/>
        <end position="785"/>
    </location>
</feature>
<dbReference type="InterPro" id="IPR011990">
    <property type="entry name" value="TPR-like_helical_dom_sf"/>
</dbReference>
<feature type="chain" id="PRO_5008042912" evidence="2">
    <location>
        <begin position="21"/>
        <end position="797"/>
    </location>
</feature>
<dbReference type="AlphaFoldDB" id="A0A175VHS3"/>
<comment type="caution">
    <text evidence="4">The sequence shown here is derived from an EMBL/GenBank/DDBJ whole genome shotgun (WGS) entry which is preliminary data.</text>
</comment>